<proteinExistence type="predicted"/>
<dbReference type="GO" id="GO:0004040">
    <property type="term" value="F:amidase activity"/>
    <property type="evidence" value="ECO:0007669"/>
    <property type="project" value="UniProtKB-EC"/>
</dbReference>
<evidence type="ECO:0000259" key="1">
    <source>
        <dbReference type="Pfam" id="PF01425"/>
    </source>
</evidence>
<accession>A0A6L8LMS0</accession>
<comment type="caution">
    <text evidence="2">The sequence shown here is derived from an EMBL/GenBank/DDBJ whole genome shotgun (WGS) entry which is preliminary data.</text>
</comment>
<dbReference type="SUPFAM" id="SSF75304">
    <property type="entry name" value="Amidase signature (AS) enzymes"/>
    <property type="match status" value="1"/>
</dbReference>
<evidence type="ECO:0000313" key="3">
    <source>
        <dbReference type="Proteomes" id="UP000479043"/>
    </source>
</evidence>
<dbReference type="InterPro" id="IPR036928">
    <property type="entry name" value="AS_sf"/>
</dbReference>
<feature type="domain" description="Amidase" evidence="1">
    <location>
        <begin position="74"/>
        <end position="488"/>
    </location>
</feature>
<organism evidence="2 3">
    <name type="scientific">Thalassovita mangrovi</name>
    <dbReference type="NCBI Taxonomy" id="2692236"/>
    <lineage>
        <taxon>Bacteria</taxon>
        <taxon>Pseudomonadati</taxon>
        <taxon>Pseudomonadota</taxon>
        <taxon>Alphaproteobacteria</taxon>
        <taxon>Rhodobacterales</taxon>
        <taxon>Roseobacteraceae</taxon>
        <taxon>Thalassovita</taxon>
    </lineage>
</organism>
<dbReference type="PANTHER" id="PTHR11895:SF170">
    <property type="entry name" value="AMIDASE"/>
    <property type="match status" value="1"/>
</dbReference>
<evidence type="ECO:0000313" key="2">
    <source>
        <dbReference type="EMBL" id="MYM56853.1"/>
    </source>
</evidence>
<dbReference type="AlphaFoldDB" id="A0A6L8LMS0"/>
<dbReference type="InterPro" id="IPR023631">
    <property type="entry name" value="Amidase_dom"/>
</dbReference>
<dbReference type="Pfam" id="PF01425">
    <property type="entry name" value="Amidase"/>
    <property type="match status" value="1"/>
</dbReference>
<dbReference type="EMBL" id="WWEN01000008">
    <property type="protein sequence ID" value="MYM56853.1"/>
    <property type="molecule type" value="Genomic_DNA"/>
</dbReference>
<name>A0A6L8LMS0_9RHOB</name>
<dbReference type="Proteomes" id="UP000479043">
    <property type="component" value="Unassembled WGS sequence"/>
</dbReference>
<protein>
    <submittedName>
        <fullName evidence="2">Amidase</fullName>
        <ecNumber evidence="2">3.5.1.4</ecNumber>
    </submittedName>
</protein>
<dbReference type="Gene3D" id="3.90.1300.10">
    <property type="entry name" value="Amidase signature (AS) domain"/>
    <property type="match status" value="1"/>
</dbReference>
<dbReference type="PROSITE" id="PS00571">
    <property type="entry name" value="AMIDASES"/>
    <property type="match status" value="1"/>
</dbReference>
<dbReference type="NCBIfam" id="NF005565">
    <property type="entry name" value="PRK07235.1"/>
    <property type="match status" value="1"/>
</dbReference>
<dbReference type="PANTHER" id="PTHR11895">
    <property type="entry name" value="TRANSAMIDASE"/>
    <property type="match status" value="1"/>
</dbReference>
<keyword evidence="3" id="KW-1185">Reference proteome</keyword>
<sequence>MTITRPSADQLIEIGKGLGMTLSPAEAAEYLELMQPNLDAYDVVDTEPDFMPEVKYPRTTGYTPDLADNPYGAWARKVTVQGAAEGKLKGKTVALKDNVALAGVPMSNGASTLAGFIPAADATIVTRMLDEGATIEGKAVCEYFCLSGGSHTSQPNMVHNPRKAGYSAGGSSSGSAALVGGGLVDMAIGGDQGGSIRIPSAFCGTAGMKPTHGLVPYTGVMPIESTIDHTGPITATVADNALLLEVLAGADGLDPRQYAPKVDAYTEALDKGVKGMKIAVVEEGFAAANLMPGVADAVKEAAEAYRSLGAIVEEVSIPDHLLAAAVWGPVAIEGLQWQMMQGNGMGMNWKGAYDVGLLDYHAGWREKADDLSESLKICMLLGQYAIDHYNGRYYAKAQNLARKVKASYDAAFATYDLLLMPTLPITASKLPEPGASITEVITRAFEMIANTSQFDVTGHPSMSIPCGEVDGLPVGLMLTGADYSESTIYAAAAAYEATVGTASPAKASADLTPAQ</sequence>
<reference evidence="2 3" key="1">
    <citation type="submission" date="2020-01" db="EMBL/GenBank/DDBJ databases">
        <authorList>
            <person name="Chen S."/>
        </authorList>
    </citation>
    <scope>NUCLEOTIDE SEQUENCE [LARGE SCALE GENOMIC DNA]</scope>
    <source>
        <strain evidence="2 3">GS-10</strain>
    </source>
</reference>
<gene>
    <name evidence="2" type="ORF">GR167_16170</name>
</gene>
<keyword evidence="2" id="KW-0378">Hydrolase</keyword>
<dbReference type="EC" id="3.5.1.4" evidence="2"/>
<dbReference type="RefSeq" id="WP_160974766.1">
    <property type="nucleotide sequence ID" value="NZ_WWEN01000008.1"/>
</dbReference>
<dbReference type="InterPro" id="IPR020556">
    <property type="entry name" value="Amidase_CS"/>
</dbReference>
<dbReference type="Gene3D" id="1.10.20.60">
    <property type="entry name" value="Glu-tRNAGln amidotransferase C subunit, N-terminal domain"/>
    <property type="match status" value="1"/>
</dbReference>
<dbReference type="InterPro" id="IPR000120">
    <property type="entry name" value="Amidase"/>
</dbReference>